<evidence type="ECO:0000256" key="9">
    <source>
        <dbReference type="SAM" id="SignalP"/>
    </source>
</evidence>
<dbReference type="Pfam" id="PF00854">
    <property type="entry name" value="PTR2"/>
    <property type="match status" value="4"/>
</dbReference>
<organism evidence="10 11">
    <name type="scientific">Aphis craccivora</name>
    <name type="common">Cowpea aphid</name>
    <dbReference type="NCBI Taxonomy" id="307492"/>
    <lineage>
        <taxon>Eukaryota</taxon>
        <taxon>Metazoa</taxon>
        <taxon>Ecdysozoa</taxon>
        <taxon>Arthropoda</taxon>
        <taxon>Hexapoda</taxon>
        <taxon>Insecta</taxon>
        <taxon>Pterygota</taxon>
        <taxon>Neoptera</taxon>
        <taxon>Paraneoptera</taxon>
        <taxon>Hemiptera</taxon>
        <taxon>Sternorrhyncha</taxon>
        <taxon>Aphidomorpha</taxon>
        <taxon>Aphidoidea</taxon>
        <taxon>Aphididae</taxon>
        <taxon>Aphidini</taxon>
        <taxon>Aphis</taxon>
        <taxon>Aphis</taxon>
    </lineage>
</organism>
<feature type="transmembrane region" description="Helical" evidence="8">
    <location>
        <begin position="640"/>
        <end position="664"/>
    </location>
</feature>
<feature type="transmembrane region" description="Helical" evidence="8">
    <location>
        <begin position="670"/>
        <end position="694"/>
    </location>
</feature>
<dbReference type="Proteomes" id="UP000478052">
    <property type="component" value="Unassembled WGS sequence"/>
</dbReference>
<dbReference type="PANTHER" id="PTHR11654">
    <property type="entry name" value="OLIGOPEPTIDE TRANSPORTER-RELATED"/>
    <property type="match status" value="1"/>
</dbReference>
<dbReference type="OrthoDB" id="8904098at2759"/>
<feature type="transmembrane region" description="Helical" evidence="8">
    <location>
        <begin position="744"/>
        <end position="765"/>
    </location>
</feature>
<feature type="signal peptide" evidence="9">
    <location>
        <begin position="1"/>
        <end position="19"/>
    </location>
</feature>
<keyword evidence="9" id="KW-0732">Signal</keyword>
<dbReference type="GO" id="GO:0016020">
    <property type="term" value="C:membrane"/>
    <property type="evidence" value="ECO:0007669"/>
    <property type="project" value="UniProtKB-SubCell"/>
</dbReference>
<keyword evidence="7" id="KW-0813">Transport</keyword>
<name>A0A6G0ZBI0_APHCR</name>
<dbReference type="InterPro" id="IPR036259">
    <property type="entry name" value="MFS_trans_sf"/>
</dbReference>
<evidence type="ECO:0000256" key="1">
    <source>
        <dbReference type="ARBA" id="ARBA00004141"/>
    </source>
</evidence>
<feature type="transmembrane region" description="Helical" evidence="8">
    <location>
        <begin position="523"/>
        <end position="542"/>
    </location>
</feature>
<gene>
    <name evidence="10" type="ORF">FWK35_00000482</name>
</gene>
<comment type="subcellular location">
    <subcellularLocation>
        <location evidence="1 7">Membrane</location>
        <topology evidence="1 7">Multi-pass membrane protein</topology>
    </subcellularLocation>
</comment>
<keyword evidence="3 7" id="KW-0812">Transmembrane</keyword>
<evidence type="ECO:0000256" key="2">
    <source>
        <dbReference type="ARBA" id="ARBA00005982"/>
    </source>
</evidence>
<feature type="chain" id="PRO_5026294420" evidence="9">
    <location>
        <begin position="20"/>
        <end position="1206"/>
    </location>
</feature>
<keyword evidence="4" id="KW-0653">Protein transport</keyword>
<evidence type="ECO:0000256" key="6">
    <source>
        <dbReference type="ARBA" id="ARBA00023136"/>
    </source>
</evidence>
<comment type="caution">
    <text evidence="10">The sequence shown here is derived from an EMBL/GenBank/DDBJ whole genome shotgun (WGS) entry which is preliminary data.</text>
</comment>
<comment type="similarity">
    <text evidence="2 7">Belongs to the major facilitator superfamily. Proton-dependent oligopeptide transporter (POT/PTR) (TC 2.A.17) family.</text>
</comment>
<feature type="transmembrane region" description="Helical" evidence="8">
    <location>
        <begin position="217"/>
        <end position="238"/>
    </location>
</feature>
<feature type="transmembrane region" description="Helical" evidence="8">
    <location>
        <begin position="1167"/>
        <end position="1186"/>
    </location>
</feature>
<keyword evidence="5 8" id="KW-1133">Transmembrane helix</keyword>
<evidence type="ECO:0000256" key="7">
    <source>
        <dbReference type="RuleBase" id="RU003755"/>
    </source>
</evidence>
<feature type="transmembrane region" description="Helical" evidence="8">
    <location>
        <begin position="114"/>
        <end position="133"/>
    </location>
</feature>
<evidence type="ECO:0000313" key="11">
    <source>
        <dbReference type="Proteomes" id="UP000478052"/>
    </source>
</evidence>
<dbReference type="InterPro" id="IPR018456">
    <property type="entry name" value="PTR2_symporter_CS"/>
</dbReference>
<reference evidence="10 11" key="1">
    <citation type="submission" date="2019-08" db="EMBL/GenBank/DDBJ databases">
        <title>Whole genome of Aphis craccivora.</title>
        <authorList>
            <person name="Voronova N.V."/>
            <person name="Shulinski R.S."/>
            <person name="Bandarenka Y.V."/>
            <person name="Zhorov D.G."/>
            <person name="Warner D."/>
        </authorList>
    </citation>
    <scope>NUCLEOTIDE SEQUENCE [LARGE SCALE GENOMIC DNA]</scope>
    <source>
        <strain evidence="10">180601</strain>
        <tissue evidence="10">Whole Body</tissue>
    </source>
</reference>
<dbReference type="AlphaFoldDB" id="A0A6G0ZBI0"/>
<sequence length="1206" mass="137096">MTLLFTIIGLLLTSFGAGGIKPCVSSFGGDQFVIPDQEDHLRKFFSVFYFSINAGSLLSTFITPELRKSIQCFEKDSCFPLAFGVPAILMYQLIILFFMNVEVFFVSGKNLYKINKPVSSIITTSIGCMFYALKKKITASSNEVKRKDWLEYADNKYNTHEILELRSALDVMYLLIPIPLLYTLFDQQGSRWILQGTLMNGKIGYLNWTIKPDQVHFINPLFVLVFIPFFNGVVYPMLYKIGINTPLKKVTLGGLFTVSSFVCAAIVQYIINIHTSIVETSMPGQTLILQSNEGQLRMYNNFNCGVTISDSMVGNFSIEPLDVLHINYSLEEFNKTDVISINVNPTCQLKTGTLKQHVFIVKERVSSYLLTSKNNGDIELTHLNDIRKLKNGNPNLRILYSHNLLGKSITLRNLNNKLSDINFKLPLNKTTNHEIPVGTYDIYLDDEHILQKSNLLPASVNDLIFHHSSNHSSAKLITLENGKYIHILWQVPQTLLITIGEVMVVITLLEFSFTQAPLSMKSFISAANLCTQAVANLLIVIISKMKLFENQFIKFYFYIMQKEENGYPKAVWYIFGNELCERFSYHGLKTILVLFFTTIQKYDHDTSTIIFHMFLICSFLSPLFGAIIADSYWGKYKTIFILSIIHAMGNIIVAIASLVTSVSLHFQRSFTIIGLLLTSIGAGGIKPCVSAFGGDQFVLPDQEHHLQLFFSMFYFIINLGSLLSSSITPELRKSVQCFGKDSCFPLAFGVPAILMVISMALINILHALKKKITTSPNQSKKKNWLEYADDKYNTREIFELRSALDVMYLFIPVPMFYALFDQQGSRWILQGTLMNGKIDFLNWSFKPDQMHLINPLFVLIFIPLFNAVVYPLLYKIGINTPLKKVTLGGLIAASSFGQTFTISSNEGQLRMYNNFDCNVSISSSLVGKFTIEQLDVVHINYSSILYNETDVLFIDLHPTCGLKMSTSKQHVFIDKGKVSSYFLTSNNDNEIELKYLKELRKLKSGNSNLRILHDNFFSQNIVLRNTNNKLSEISFSLSTNPDQNYELPIGTYDIYLDNESILQNVDFLPVSINDLLFHHNFNQTNAKLITLEKGKYIHILWQVPQTILITIAEVMFVVTLLEFSFTQAPLSMKSFLSAVNLCTTAVGNILIVIISKIGQFENQGHEFLFYAVLMVLDMMIFMLMSTKYKYKFIQNKSKDMNELDKY</sequence>
<dbReference type="PROSITE" id="PS01023">
    <property type="entry name" value="PTR2_2"/>
    <property type="match status" value="2"/>
</dbReference>
<dbReference type="GO" id="GO:0022857">
    <property type="term" value="F:transmembrane transporter activity"/>
    <property type="evidence" value="ECO:0007669"/>
    <property type="project" value="InterPro"/>
</dbReference>
<feature type="transmembrane region" description="Helical" evidence="8">
    <location>
        <begin position="706"/>
        <end position="724"/>
    </location>
</feature>
<dbReference type="SUPFAM" id="SSF103473">
    <property type="entry name" value="MFS general substrate transporter"/>
    <property type="match status" value="1"/>
</dbReference>
<protein>
    <submittedName>
        <fullName evidence="10">Peptide transporter family 1-like</fullName>
    </submittedName>
</protein>
<evidence type="ECO:0000256" key="3">
    <source>
        <dbReference type="ARBA" id="ARBA00022692"/>
    </source>
</evidence>
<evidence type="ECO:0000313" key="10">
    <source>
        <dbReference type="EMBL" id="KAF0768201.1"/>
    </source>
</evidence>
<feature type="transmembrane region" description="Helical" evidence="8">
    <location>
        <begin position="1099"/>
        <end position="1123"/>
    </location>
</feature>
<feature type="transmembrane region" description="Helical" evidence="8">
    <location>
        <begin position="78"/>
        <end position="99"/>
    </location>
</feature>
<feature type="transmembrane region" description="Helical" evidence="8">
    <location>
        <begin position="43"/>
        <end position="66"/>
    </location>
</feature>
<dbReference type="PROSITE" id="PS01022">
    <property type="entry name" value="PTR2_1"/>
    <property type="match status" value="1"/>
</dbReference>
<keyword evidence="4" id="KW-0571">Peptide transport</keyword>
<accession>A0A6G0ZBI0</accession>
<feature type="transmembrane region" description="Helical" evidence="8">
    <location>
        <begin position="487"/>
        <end position="511"/>
    </location>
</feature>
<keyword evidence="6 8" id="KW-0472">Membrane</keyword>
<dbReference type="EMBL" id="VUJU01000815">
    <property type="protein sequence ID" value="KAF0768201.1"/>
    <property type="molecule type" value="Genomic_DNA"/>
</dbReference>
<keyword evidence="11" id="KW-1185">Reference proteome</keyword>
<feature type="transmembrane region" description="Helical" evidence="8">
    <location>
        <begin position="250"/>
        <end position="271"/>
    </location>
</feature>
<feature type="transmembrane region" description="Helical" evidence="8">
    <location>
        <begin position="1135"/>
        <end position="1155"/>
    </location>
</feature>
<evidence type="ECO:0000256" key="4">
    <source>
        <dbReference type="ARBA" id="ARBA00022856"/>
    </source>
</evidence>
<feature type="transmembrane region" description="Helical" evidence="8">
    <location>
        <begin position="852"/>
        <end position="873"/>
    </location>
</feature>
<proteinExistence type="inferred from homology"/>
<evidence type="ECO:0000256" key="5">
    <source>
        <dbReference type="ARBA" id="ARBA00022989"/>
    </source>
</evidence>
<feature type="transmembrane region" description="Helical" evidence="8">
    <location>
        <begin position="802"/>
        <end position="820"/>
    </location>
</feature>
<dbReference type="InterPro" id="IPR000109">
    <property type="entry name" value="POT_fam"/>
</dbReference>
<evidence type="ECO:0000256" key="8">
    <source>
        <dbReference type="SAM" id="Phobius"/>
    </source>
</evidence>
<dbReference type="GO" id="GO:0006857">
    <property type="term" value="P:oligopeptide transport"/>
    <property type="evidence" value="ECO:0007669"/>
    <property type="project" value="InterPro"/>
</dbReference>
<dbReference type="Gene3D" id="1.20.1250.20">
    <property type="entry name" value="MFS general substrate transporter like domains"/>
    <property type="match status" value="4"/>
</dbReference>
<feature type="transmembrane region" description="Helical" evidence="8">
    <location>
        <begin position="609"/>
        <end position="628"/>
    </location>
</feature>